<feature type="coiled-coil region" evidence="3">
    <location>
        <begin position="185"/>
        <end position="212"/>
    </location>
</feature>
<accession>A0ABD5PJB3</accession>
<evidence type="ECO:0000256" key="1">
    <source>
        <dbReference type="ARBA" id="ARBA00023015"/>
    </source>
</evidence>
<dbReference type="Pfam" id="PF04967">
    <property type="entry name" value="HTH_10"/>
    <property type="match status" value="1"/>
</dbReference>
<protein>
    <submittedName>
        <fullName evidence="6">Helix-turn-helix domain-containing protein</fullName>
    </submittedName>
</protein>
<dbReference type="PANTHER" id="PTHR34236">
    <property type="entry name" value="DIMETHYL SULFOXIDE REDUCTASE TRANSCRIPTIONAL ACTIVATOR"/>
    <property type="match status" value="1"/>
</dbReference>
<dbReference type="Proteomes" id="UP001595898">
    <property type="component" value="Unassembled WGS sequence"/>
</dbReference>
<dbReference type="InterPro" id="IPR007050">
    <property type="entry name" value="HTH_bacterioopsin"/>
</dbReference>
<dbReference type="EMBL" id="JBHSFA010000001">
    <property type="protein sequence ID" value="MFC4540502.1"/>
    <property type="molecule type" value="Genomic_DNA"/>
</dbReference>
<proteinExistence type="predicted"/>
<dbReference type="RefSeq" id="WP_250142545.1">
    <property type="nucleotide sequence ID" value="NZ_JALIQP010000007.1"/>
</dbReference>
<reference evidence="6 7" key="1">
    <citation type="journal article" date="2019" name="Int. J. Syst. Evol. Microbiol.">
        <title>The Global Catalogue of Microorganisms (GCM) 10K type strain sequencing project: providing services to taxonomists for standard genome sequencing and annotation.</title>
        <authorList>
            <consortium name="The Broad Institute Genomics Platform"/>
            <consortium name="The Broad Institute Genome Sequencing Center for Infectious Disease"/>
            <person name="Wu L."/>
            <person name="Ma J."/>
        </authorList>
    </citation>
    <scope>NUCLEOTIDE SEQUENCE [LARGE SCALE GENOMIC DNA]</scope>
    <source>
        <strain evidence="6 7">WLHS5</strain>
    </source>
</reference>
<organism evidence="6 7">
    <name type="scientific">Halosolutus amylolyticus</name>
    <dbReference type="NCBI Taxonomy" id="2932267"/>
    <lineage>
        <taxon>Archaea</taxon>
        <taxon>Methanobacteriati</taxon>
        <taxon>Methanobacteriota</taxon>
        <taxon>Stenosarchaea group</taxon>
        <taxon>Halobacteria</taxon>
        <taxon>Halobacteriales</taxon>
        <taxon>Natrialbaceae</taxon>
        <taxon>Halosolutus</taxon>
    </lineage>
</organism>
<evidence type="ECO:0000313" key="7">
    <source>
        <dbReference type="Proteomes" id="UP001595898"/>
    </source>
</evidence>
<name>A0ABD5PJB3_9EURY</name>
<dbReference type="Pfam" id="PF24280">
    <property type="entry name" value="HVO_A0563_N"/>
    <property type="match status" value="1"/>
</dbReference>
<evidence type="ECO:0000259" key="5">
    <source>
        <dbReference type="Pfam" id="PF24280"/>
    </source>
</evidence>
<keyword evidence="2" id="KW-0804">Transcription</keyword>
<evidence type="ECO:0000256" key="3">
    <source>
        <dbReference type="SAM" id="Coils"/>
    </source>
</evidence>
<dbReference type="AlphaFoldDB" id="A0ABD5PJB3"/>
<gene>
    <name evidence="6" type="ORF">ACFO5R_01010</name>
</gene>
<evidence type="ECO:0000313" key="6">
    <source>
        <dbReference type="EMBL" id="MFC4540502.1"/>
    </source>
</evidence>
<feature type="domain" description="HTH bat-type" evidence="4">
    <location>
        <begin position="156"/>
        <end position="208"/>
    </location>
</feature>
<evidence type="ECO:0000259" key="4">
    <source>
        <dbReference type="Pfam" id="PF04967"/>
    </source>
</evidence>
<comment type="caution">
    <text evidence="6">The sequence shown here is derived from an EMBL/GenBank/DDBJ whole genome shotgun (WGS) entry which is preliminary data.</text>
</comment>
<dbReference type="InterPro" id="IPR056531">
    <property type="entry name" value="HVO_A0563_N"/>
</dbReference>
<keyword evidence="7" id="KW-1185">Reference proteome</keyword>
<dbReference type="PANTHER" id="PTHR34236:SF1">
    <property type="entry name" value="DIMETHYL SULFOXIDE REDUCTASE TRANSCRIPTIONAL ACTIVATOR"/>
    <property type="match status" value="1"/>
</dbReference>
<evidence type="ECO:0000256" key="2">
    <source>
        <dbReference type="ARBA" id="ARBA00023163"/>
    </source>
</evidence>
<feature type="domain" description="HVO-A0563 N-terminal" evidence="5">
    <location>
        <begin position="3"/>
        <end position="146"/>
    </location>
</feature>
<keyword evidence="1" id="KW-0805">Transcription regulation</keyword>
<keyword evidence="3" id="KW-0175">Coiled coil</keyword>
<sequence>MYEATFRITGGVAYEEATRGTGATVELWCNDHCDLLYVSKSASDLVRRHIEDQVGITHVVEDGEETIIVTSECLKSRSPDHIESFLARHNCLLMPPIRYENGGKVCRVIAVDSKHLTRFYRDVQSEFTVTVESKREINNHAQTQPLVALGSSIPELSSQQHTALLTAHERGYYRIPRDATTAELADEMDIDRRTFEEHLRRAENKLIEALIEYLFK</sequence>